<gene>
    <name evidence="1" type="ORF">CISIN_1g0059651mg</name>
</gene>
<dbReference type="EMBL" id="KK784898">
    <property type="protein sequence ID" value="KDO66823.1"/>
    <property type="molecule type" value="Genomic_DNA"/>
</dbReference>
<organism evidence="1 2">
    <name type="scientific">Citrus sinensis</name>
    <name type="common">Sweet orange</name>
    <name type="synonym">Citrus aurantium var. sinensis</name>
    <dbReference type="NCBI Taxonomy" id="2711"/>
    <lineage>
        <taxon>Eukaryota</taxon>
        <taxon>Viridiplantae</taxon>
        <taxon>Streptophyta</taxon>
        <taxon>Embryophyta</taxon>
        <taxon>Tracheophyta</taxon>
        <taxon>Spermatophyta</taxon>
        <taxon>Magnoliopsida</taxon>
        <taxon>eudicotyledons</taxon>
        <taxon>Gunneridae</taxon>
        <taxon>Pentapetalae</taxon>
        <taxon>rosids</taxon>
        <taxon>malvids</taxon>
        <taxon>Sapindales</taxon>
        <taxon>Rutaceae</taxon>
        <taxon>Aurantioideae</taxon>
        <taxon>Citrus</taxon>
    </lineage>
</organism>
<accession>A0A067FHJ9</accession>
<dbReference type="Proteomes" id="UP000027120">
    <property type="component" value="Unassembled WGS sequence"/>
</dbReference>
<keyword evidence="2" id="KW-1185">Reference proteome</keyword>
<reference evidence="1 2" key="1">
    <citation type="submission" date="2014-04" db="EMBL/GenBank/DDBJ databases">
        <authorList>
            <consortium name="International Citrus Genome Consortium"/>
            <person name="Gmitter F."/>
            <person name="Chen C."/>
            <person name="Farmerie W."/>
            <person name="Harkins T."/>
            <person name="Desany B."/>
            <person name="Mohiuddin M."/>
            <person name="Kodira C."/>
            <person name="Borodovsky M."/>
            <person name="Lomsadze A."/>
            <person name="Burns P."/>
            <person name="Jenkins J."/>
            <person name="Prochnik S."/>
            <person name="Shu S."/>
            <person name="Chapman J."/>
            <person name="Pitluck S."/>
            <person name="Schmutz J."/>
            <person name="Rokhsar D."/>
        </authorList>
    </citation>
    <scope>NUCLEOTIDE SEQUENCE</scope>
</reference>
<name>A0A067FHJ9_CITSI</name>
<evidence type="ECO:0000313" key="2">
    <source>
        <dbReference type="Proteomes" id="UP000027120"/>
    </source>
</evidence>
<evidence type="ECO:0000313" key="1">
    <source>
        <dbReference type="EMBL" id="KDO66823.1"/>
    </source>
</evidence>
<proteinExistence type="predicted"/>
<sequence>VREADESSWSPYG</sequence>
<feature type="non-terminal residue" evidence="1">
    <location>
        <position position="1"/>
    </location>
</feature>
<protein>
    <submittedName>
        <fullName evidence="1">Uncharacterized protein</fullName>
    </submittedName>
</protein>